<gene>
    <name evidence="1" type="ORF">HMPREF9333_00643</name>
</gene>
<proteinExistence type="predicted"/>
<dbReference type="EMBL" id="ACZL01000012">
    <property type="protein sequence ID" value="EHI56113.1"/>
    <property type="molecule type" value="Genomic_DNA"/>
</dbReference>
<sequence>MDTKTTVLCGANSYTRKYYFNPAFKLLPDSVKKELQIMCVTFTESAGGQITLEFDHLGNLKFKVAADDADYLFDEIESGMLISSFQRKKRELLEEIELFYKAVILKMEL</sequence>
<dbReference type="HOGENOM" id="CLU_140862_1_0_9"/>
<evidence type="ECO:0000313" key="2">
    <source>
        <dbReference type="Proteomes" id="UP000003011"/>
    </source>
</evidence>
<dbReference type="Pfam" id="PF19642">
    <property type="entry name" value="DUF6145"/>
    <property type="match status" value="1"/>
</dbReference>
<dbReference type="RefSeq" id="WP_005539781.1">
    <property type="nucleotide sequence ID" value="NZ_JH378830.1"/>
</dbReference>
<dbReference type="Proteomes" id="UP000003011">
    <property type="component" value="Unassembled WGS sequence"/>
</dbReference>
<comment type="caution">
    <text evidence="1">The sequence shown here is derived from an EMBL/GenBank/DDBJ whole genome shotgun (WGS) entry which is preliminary data.</text>
</comment>
<dbReference type="STRING" id="679200.HMPREF9333_00643"/>
<dbReference type="AlphaFoldDB" id="G5GGF3"/>
<dbReference type="InterPro" id="IPR046143">
    <property type="entry name" value="DUF6145"/>
</dbReference>
<dbReference type="eggNOG" id="ENOG5032SB0">
    <property type="taxonomic scope" value="Bacteria"/>
</dbReference>
<name>G5GGF3_9FIRM</name>
<evidence type="ECO:0000313" key="1">
    <source>
        <dbReference type="EMBL" id="EHI56113.1"/>
    </source>
</evidence>
<organism evidence="1 2">
    <name type="scientific">Johnsonella ignava ATCC 51276</name>
    <dbReference type="NCBI Taxonomy" id="679200"/>
    <lineage>
        <taxon>Bacteria</taxon>
        <taxon>Bacillati</taxon>
        <taxon>Bacillota</taxon>
        <taxon>Clostridia</taxon>
        <taxon>Lachnospirales</taxon>
        <taxon>Lachnospiraceae</taxon>
        <taxon>Johnsonella</taxon>
    </lineage>
</organism>
<dbReference type="OrthoDB" id="9794005at2"/>
<protein>
    <submittedName>
        <fullName evidence="1">Uncharacterized protein</fullName>
    </submittedName>
</protein>
<reference evidence="1 2" key="1">
    <citation type="submission" date="2011-08" db="EMBL/GenBank/DDBJ databases">
        <title>The Genome Sequence of Johnsonella ignava ATCC 51276.</title>
        <authorList>
            <consortium name="The Broad Institute Genome Sequencing Platform"/>
            <person name="Earl A."/>
            <person name="Ward D."/>
            <person name="Feldgarden M."/>
            <person name="Gevers D."/>
            <person name="Izard J."/>
            <person name="Blanton J.M."/>
            <person name="Baranova O.V."/>
            <person name="Dewhirst F.E."/>
            <person name="Young S.K."/>
            <person name="Zeng Q."/>
            <person name="Gargeya S."/>
            <person name="Fitzgerald M."/>
            <person name="Haas B."/>
            <person name="Abouelleil A."/>
            <person name="Alvarado L."/>
            <person name="Arachchi H.M."/>
            <person name="Berlin A."/>
            <person name="Brown A."/>
            <person name="Chapman S.B."/>
            <person name="Chen Z."/>
            <person name="Dunbar C."/>
            <person name="Freedman E."/>
            <person name="Gearin G."/>
            <person name="Gellesch M."/>
            <person name="Goldberg J."/>
            <person name="Griggs A."/>
            <person name="Gujja S."/>
            <person name="Heiman D."/>
            <person name="Howarth C."/>
            <person name="Larson L."/>
            <person name="Lui A."/>
            <person name="MacDonald P.J.P."/>
            <person name="Montmayeur A."/>
            <person name="Murphy C."/>
            <person name="Neiman D."/>
            <person name="Pearson M."/>
            <person name="Priest M."/>
            <person name="Roberts A."/>
            <person name="Saif S."/>
            <person name="Shea T."/>
            <person name="Shenoy N."/>
            <person name="Sisk P."/>
            <person name="Stolte C."/>
            <person name="Sykes S."/>
            <person name="Wortman J."/>
            <person name="Nusbaum C."/>
            <person name="Birren B."/>
        </authorList>
    </citation>
    <scope>NUCLEOTIDE SEQUENCE [LARGE SCALE GENOMIC DNA]</scope>
    <source>
        <strain evidence="1 2">ATCC 51276</strain>
    </source>
</reference>
<accession>G5GGF3</accession>
<keyword evidence="2" id="KW-1185">Reference proteome</keyword>